<feature type="non-terminal residue" evidence="3">
    <location>
        <position position="1"/>
    </location>
</feature>
<dbReference type="GO" id="GO:0005524">
    <property type="term" value="F:ATP binding"/>
    <property type="evidence" value="ECO:0007669"/>
    <property type="project" value="InterPro"/>
</dbReference>
<gene>
    <name evidence="3" type="ORF">THAOC_26537</name>
</gene>
<dbReference type="InterPro" id="IPR050496">
    <property type="entry name" value="SNF2_RAD54_helicase_repair"/>
</dbReference>
<feature type="domain" description="Helicase ATP-binding" evidence="2">
    <location>
        <begin position="8"/>
        <end position="137"/>
    </location>
</feature>
<dbReference type="Pfam" id="PF00176">
    <property type="entry name" value="SNF2-rel_dom"/>
    <property type="match status" value="1"/>
</dbReference>
<dbReference type="GO" id="GO:0005634">
    <property type="term" value="C:nucleus"/>
    <property type="evidence" value="ECO:0007669"/>
    <property type="project" value="TreeGrafter"/>
</dbReference>
<dbReference type="PANTHER" id="PTHR45629">
    <property type="entry name" value="SNF2/RAD54 FAMILY MEMBER"/>
    <property type="match status" value="1"/>
</dbReference>
<dbReference type="PANTHER" id="PTHR45629:SF7">
    <property type="entry name" value="DNA EXCISION REPAIR PROTEIN ERCC-6-RELATED"/>
    <property type="match status" value="1"/>
</dbReference>
<proteinExistence type="predicted"/>
<organism evidence="3 4">
    <name type="scientific">Thalassiosira oceanica</name>
    <name type="common">Marine diatom</name>
    <dbReference type="NCBI Taxonomy" id="159749"/>
    <lineage>
        <taxon>Eukaryota</taxon>
        <taxon>Sar</taxon>
        <taxon>Stramenopiles</taxon>
        <taxon>Ochrophyta</taxon>
        <taxon>Bacillariophyta</taxon>
        <taxon>Coscinodiscophyceae</taxon>
        <taxon>Thalassiosirophycidae</taxon>
        <taxon>Thalassiosirales</taxon>
        <taxon>Thalassiosiraceae</taxon>
        <taxon>Thalassiosira</taxon>
    </lineage>
</organism>
<dbReference type="SUPFAM" id="SSF52540">
    <property type="entry name" value="P-loop containing nucleoside triphosphate hydrolases"/>
    <property type="match status" value="1"/>
</dbReference>
<feature type="compositionally biased region" description="Gly residues" evidence="1">
    <location>
        <begin position="226"/>
        <end position="241"/>
    </location>
</feature>
<dbReference type="Proteomes" id="UP000266841">
    <property type="component" value="Unassembled WGS sequence"/>
</dbReference>
<dbReference type="GO" id="GO:0007131">
    <property type="term" value="P:reciprocal meiotic recombination"/>
    <property type="evidence" value="ECO:0007669"/>
    <property type="project" value="TreeGrafter"/>
</dbReference>
<feature type="region of interest" description="Disordered" evidence="1">
    <location>
        <begin position="222"/>
        <end position="241"/>
    </location>
</feature>
<dbReference type="InterPro" id="IPR014001">
    <property type="entry name" value="Helicase_ATP-bd"/>
</dbReference>
<feature type="compositionally biased region" description="Low complexity" evidence="1">
    <location>
        <begin position="193"/>
        <end position="203"/>
    </location>
</feature>
<dbReference type="InterPro" id="IPR038718">
    <property type="entry name" value="SNF2-like_sf"/>
</dbReference>
<name>K0S4V0_THAOC</name>
<feature type="compositionally biased region" description="Basic and acidic residues" evidence="1">
    <location>
        <begin position="154"/>
        <end position="164"/>
    </location>
</feature>
<evidence type="ECO:0000259" key="2">
    <source>
        <dbReference type="PROSITE" id="PS51192"/>
    </source>
</evidence>
<dbReference type="AlphaFoldDB" id="K0S4V0"/>
<evidence type="ECO:0000313" key="4">
    <source>
        <dbReference type="Proteomes" id="UP000266841"/>
    </source>
</evidence>
<keyword evidence="4" id="KW-1185">Reference proteome</keyword>
<feature type="compositionally biased region" description="Pro residues" evidence="1">
    <location>
        <begin position="180"/>
        <end position="192"/>
    </location>
</feature>
<dbReference type="Gene3D" id="3.40.50.10810">
    <property type="entry name" value="Tandem AAA-ATPase domain"/>
    <property type="match status" value="1"/>
</dbReference>
<reference evidence="3 4" key="1">
    <citation type="journal article" date="2012" name="Genome Biol.">
        <title>Genome and low-iron response of an oceanic diatom adapted to chronic iron limitation.</title>
        <authorList>
            <person name="Lommer M."/>
            <person name="Specht M."/>
            <person name="Roy A.S."/>
            <person name="Kraemer L."/>
            <person name="Andreson R."/>
            <person name="Gutowska M.A."/>
            <person name="Wolf J."/>
            <person name="Bergner S.V."/>
            <person name="Schilhabel M.B."/>
            <person name="Klostermeier U.C."/>
            <person name="Beiko R.G."/>
            <person name="Rosenstiel P."/>
            <person name="Hippler M."/>
            <person name="Laroche J."/>
        </authorList>
    </citation>
    <scope>NUCLEOTIDE SEQUENCE [LARGE SCALE GENOMIC DNA]</scope>
    <source>
        <strain evidence="3 4">CCMP1005</strain>
    </source>
</reference>
<dbReference type="GO" id="GO:0015616">
    <property type="term" value="F:DNA translocase activity"/>
    <property type="evidence" value="ECO:0007669"/>
    <property type="project" value="TreeGrafter"/>
</dbReference>
<evidence type="ECO:0000256" key="1">
    <source>
        <dbReference type="SAM" id="MobiDB-lite"/>
    </source>
</evidence>
<accession>K0S4V0</accession>
<dbReference type="InterPro" id="IPR000330">
    <property type="entry name" value="SNF2_N"/>
</dbReference>
<dbReference type="InterPro" id="IPR027417">
    <property type="entry name" value="P-loop_NTPase"/>
</dbReference>
<comment type="caution">
    <text evidence="3">The sequence shown here is derived from an EMBL/GenBank/DDBJ whole genome shotgun (WGS) entry which is preliminary data.</text>
</comment>
<dbReference type="EMBL" id="AGNL01036712">
    <property type="protein sequence ID" value="EJK53932.1"/>
    <property type="molecule type" value="Genomic_DNA"/>
</dbReference>
<dbReference type="PROSITE" id="PS51192">
    <property type="entry name" value="HELICASE_ATP_BIND_1"/>
    <property type="match status" value="1"/>
</dbReference>
<sequence>ATDASSSCVPSSLVTNWAKEFDKWLGRASQPRRVVVRSGDGAGLSALRSFVPLKPNVAEVLILSYELFRLHAKIVSRAGKVGLLVVDEGHRLKNTAGSQILTALESVRADARILITGTPIQRVLERRELRSPRRARVAVRLPPPLRAADGAGQPEERERGREGEGTAAVEGARGRHVDLRPPPTPEGRPPDAPAAAVGGAPVLPADARQRELYLDVARRASRSIGGVPGGIGDGGGGGTTR</sequence>
<dbReference type="GO" id="GO:0000724">
    <property type="term" value="P:double-strand break repair via homologous recombination"/>
    <property type="evidence" value="ECO:0007669"/>
    <property type="project" value="TreeGrafter"/>
</dbReference>
<feature type="region of interest" description="Disordered" evidence="1">
    <location>
        <begin position="133"/>
        <end position="203"/>
    </location>
</feature>
<dbReference type="eggNOG" id="KOG0390">
    <property type="taxonomic scope" value="Eukaryota"/>
</dbReference>
<evidence type="ECO:0000313" key="3">
    <source>
        <dbReference type="EMBL" id="EJK53932.1"/>
    </source>
</evidence>
<protein>
    <recommendedName>
        <fullName evidence="2">Helicase ATP-binding domain-containing protein</fullName>
    </recommendedName>
</protein>
<dbReference type="OrthoDB" id="413460at2759"/>